<protein>
    <submittedName>
        <fullName evidence="1">Uncharacterized protein</fullName>
    </submittedName>
</protein>
<dbReference type="RefSeq" id="XP_062663923.1">
    <property type="nucleotide sequence ID" value="XM_062802759.1"/>
</dbReference>
<dbReference type="AlphaFoldDB" id="A0AAE0LXK3"/>
<name>A0AAE0LXK3_9PEZI</name>
<evidence type="ECO:0000313" key="2">
    <source>
        <dbReference type="Proteomes" id="UP001278766"/>
    </source>
</evidence>
<dbReference type="Proteomes" id="UP001278766">
    <property type="component" value="Unassembled WGS sequence"/>
</dbReference>
<keyword evidence="2" id="KW-1185">Reference proteome</keyword>
<dbReference type="EMBL" id="JAUEPN010000001">
    <property type="protein sequence ID" value="KAK3300409.1"/>
    <property type="molecule type" value="Genomic_DNA"/>
</dbReference>
<proteinExistence type="predicted"/>
<accession>A0AAE0LXK3</accession>
<gene>
    <name evidence="1" type="ORF">B0H64DRAFT_380863</name>
</gene>
<organism evidence="1 2">
    <name type="scientific">Chaetomium fimeti</name>
    <dbReference type="NCBI Taxonomy" id="1854472"/>
    <lineage>
        <taxon>Eukaryota</taxon>
        <taxon>Fungi</taxon>
        <taxon>Dikarya</taxon>
        <taxon>Ascomycota</taxon>
        <taxon>Pezizomycotina</taxon>
        <taxon>Sordariomycetes</taxon>
        <taxon>Sordariomycetidae</taxon>
        <taxon>Sordariales</taxon>
        <taxon>Chaetomiaceae</taxon>
        <taxon>Chaetomium</taxon>
    </lineage>
</organism>
<sequence length="718" mass="81468">MTPRASQCRAALQRQIVPSKDSIWITDGLLASAFERYCCVSRTWNRKASNVPGPLESQRRLGRRRMGDASTWHCPPTPPSWAFLVPLNLTQWTWKPPSLASTRERNQRRYDDSTPTESISLVPRLLRESAPQEAGKPLVAFTSAAAALPDPSSSPVGTTRPDPYAALMGGFRWAVTHADDERLASYTGKLCSRFRQRIMLGEIPPNDILPLSREIWEMLGSRLQGSTLDHRLSLSFCRAILSGITGSKVFSPDLLDAQFWNTFLVQMSKLPADDTLCNLFVKVMASMPAAHQPRVSEGILSVLDCFFSAWNHSRLVLGGCETRRLMDIAILGELYEKQQKLSALPACLRQVKAISAALQAVTLEETKPLLSAAHRLVFTAAGAWQTGRHTLRYGWLYVLAQNPHINEGFLFDAAASLSHSSLNMQPLSVVEVSSLLLTQWASRGYLRGPKDVYRAYRRHRGKRDEAALAALFLAVFSRGKGETRKGLYRSAWKLLTKLQQTDYVMRSLLFDTLTGKLPVRMLEDLAFTSNNHLTAIDLRDLWSEEVMTKDQPQWFPGAFDKYAEDIVRDPTIPPKEIWRVLDIGKLEQQGSTFRSRILRHRGTFGKRRAAVVEKMAKAFMEAPHLSDRAALRHVSRSFAFLKAIRGQVPDFIIQDMYRIVTKDLWEENPGRTKRLLWFLRIVERRHGLEIAWSCRLALRRWRARLMQDWISKGGGRQF</sequence>
<dbReference type="GeneID" id="87839707"/>
<comment type="caution">
    <text evidence="1">The sequence shown here is derived from an EMBL/GenBank/DDBJ whole genome shotgun (WGS) entry which is preliminary data.</text>
</comment>
<reference evidence="1" key="1">
    <citation type="journal article" date="2023" name="Mol. Phylogenet. Evol.">
        <title>Genome-scale phylogeny and comparative genomics of the fungal order Sordariales.</title>
        <authorList>
            <person name="Hensen N."/>
            <person name="Bonometti L."/>
            <person name="Westerberg I."/>
            <person name="Brannstrom I.O."/>
            <person name="Guillou S."/>
            <person name="Cros-Aarteil S."/>
            <person name="Calhoun S."/>
            <person name="Haridas S."/>
            <person name="Kuo A."/>
            <person name="Mondo S."/>
            <person name="Pangilinan J."/>
            <person name="Riley R."/>
            <person name="LaButti K."/>
            <person name="Andreopoulos B."/>
            <person name="Lipzen A."/>
            <person name="Chen C."/>
            <person name="Yan M."/>
            <person name="Daum C."/>
            <person name="Ng V."/>
            <person name="Clum A."/>
            <person name="Steindorff A."/>
            <person name="Ohm R.A."/>
            <person name="Martin F."/>
            <person name="Silar P."/>
            <person name="Natvig D.O."/>
            <person name="Lalanne C."/>
            <person name="Gautier V."/>
            <person name="Ament-Velasquez S.L."/>
            <person name="Kruys A."/>
            <person name="Hutchinson M.I."/>
            <person name="Powell A.J."/>
            <person name="Barry K."/>
            <person name="Miller A.N."/>
            <person name="Grigoriev I.V."/>
            <person name="Debuchy R."/>
            <person name="Gladieux P."/>
            <person name="Hiltunen Thoren M."/>
            <person name="Johannesson H."/>
        </authorList>
    </citation>
    <scope>NUCLEOTIDE SEQUENCE</scope>
    <source>
        <strain evidence="1">CBS 168.71</strain>
    </source>
</reference>
<reference evidence="1" key="2">
    <citation type="submission" date="2023-06" db="EMBL/GenBank/DDBJ databases">
        <authorList>
            <consortium name="Lawrence Berkeley National Laboratory"/>
            <person name="Haridas S."/>
            <person name="Hensen N."/>
            <person name="Bonometti L."/>
            <person name="Westerberg I."/>
            <person name="Brannstrom I.O."/>
            <person name="Guillou S."/>
            <person name="Cros-Aarteil S."/>
            <person name="Calhoun S."/>
            <person name="Kuo A."/>
            <person name="Mondo S."/>
            <person name="Pangilinan J."/>
            <person name="Riley R."/>
            <person name="Labutti K."/>
            <person name="Andreopoulos B."/>
            <person name="Lipzen A."/>
            <person name="Chen C."/>
            <person name="Yanf M."/>
            <person name="Daum C."/>
            <person name="Ng V."/>
            <person name="Clum A."/>
            <person name="Steindorff A."/>
            <person name="Ohm R."/>
            <person name="Martin F."/>
            <person name="Silar P."/>
            <person name="Natvig D."/>
            <person name="Lalanne C."/>
            <person name="Gautier V."/>
            <person name="Ament-Velasquez S.L."/>
            <person name="Kruys A."/>
            <person name="Hutchinson M.I."/>
            <person name="Powell A.J."/>
            <person name="Barry K."/>
            <person name="Miller A.N."/>
            <person name="Grigoriev I.V."/>
            <person name="Debuchy R."/>
            <person name="Gladieux P."/>
            <person name="Thoren M.H."/>
            <person name="Johannesson H."/>
        </authorList>
    </citation>
    <scope>NUCLEOTIDE SEQUENCE</scope>
    <source>
        <strain evidence="1">CBS 168.71</strain>
    </source>
</reference>
<evidence type="ECO:0000313" key="1">
    <source>
        <dbReference type="EMBL" id="KAK3300409.1"/>
    </source>
</evidence>